<evidence type="ECO:0000313" key="2">
    <source>
        <dbReference type="EMBL" id="KAJ5212350.1"/>
    </source>
</evidence>
<reference evidence="2" key="1">
    <citation type="submission" date="2022-12" db="EMBL/GenBank/DDBJ databases">
        <authorList>
            <person name="Petersen C."/>
        </authorList>
    </citation>
    <scope>NUCLEOTIDE SEQUENCE</scope>
    <source>
        <strain evidence="2">IBT 15544</strain>
    </source>
</reference>
<dbReference type="AlphaFoldDB" id="A0A9W9N332"/>
<organism evidence="2 3">
    <name type="scientific">Penicillium cinerascens</name>
    <dbReference type="NCBI Taxonomy" id="70096"/>
    <lineage>
        <taxon>Eukaryota</taxon>
        <taxon>Fungi</taxon>
        <taxon>Dikarya</taxon>
        <taxon>Ascomycota</taxon>
        <taxon>Pezizomycotina</taxon>
        <taxon>Eurotiomycetes</taxon>
        <taxon>Eurotiomycetidae</taxon>
        <taxon>Eurotiales</taxon>
        <taxon>Aspergillaceae</taxon>
        <taxon>Penicillium</taxon>
    </lineage>
</organism>
<dbReference type="OrthoDB" id="4725912at2759"/>
<keyword evidence="3" id="KW-1185">Reference proteome</keyword>
<feature type="compositionally biased region" description="Acidic residues" evidence="1">
    <location>
        <begin position="81"/>
        <end position="90"/>
    </location>
</feature>
<feature type="compositionally biased region" description="Polar residues" evidence="1">
    <location>
        <begin position="1"/>
        <end position="21"/>
    </location>
</feature>
<feature type="region of interest" description="Disordered" evidence="1">
    <location>
        <begin position="76"/>
        <end position="96"/>
    </location>
</feature>
<protein>
    <submittedName>
        <fullName evidence="2">Uncharacterized protein</fullName>
    </submittedName>
</protein>
<sequence>MEPSQETSQGPSHLSQTTKNPKTPALTVDFSWRKFKAIIYEGDTVNGTPLYTLNYNILGRLKLIFKRVSNPAALDKVSSEETSDITDDSGEDHAPNSDIIGKGKIRIVHIDADYEVHGRSDKLVAQKRWCTEYTHRSKAMSDDGKLVTMHWLSDSDFKTWDFICVDENQLPVAKCSLNLWALKTIGKIEFMGPKAHDRAFQEEIMVASLTLAYCMITRVNSPLSLLGSVFAKPGHDKDWSEGASTANEKHSSV</sequence>
<feature type="region of interest" description="Disordered" evidence="1">
    <location>
        <begin position="1"/>
        <end position="22"/>
    </location>
</feature>
<dbReference type="GeneID" id="83178359"/>
<dbReference type="EMBL" id="JAPQKR010000008">
    <property type="protein sequence ID" value="KAJ5212350.1"/>
    <property type="molecule type" value="Genomic_DNA"/>
</dbReference>
<evidence type="ECO:0000256" key="1">
    <source>
        <dbReference type="SAM" id="MobiDB-lite"/>
    </source>
</evidence>
<name>A0A9W9N332_9EURO</name>
<gene>
    <name evidence="2" type="ORF">N7498_003996</name>
</gene>
<dbReference type="Proteomes" id="UP001150904">
    <property type="component" value="Unassembled WGS sequence"/>
</dbReference>
<comment type="caution">
    <text evidence="2">The sequence shown here is derived from an EMBL/GenBank/DDBJ whole genome shotgun (WGS) entry which is preliminary data.</text>
</comment>
<dbReference type="RefSeq" id="XP_058310520.1">
    <property type="nucleotide sequence ID" value="XM_058451058.1"/>
</dbReference>
<evidence type="ECO:0000313" key="3">
    <source>
        <dbReference type="Proteomes" id="UP001150904"/>
    </source>
</evidence>
<accession>A0A9W9N332</accession>
<proteinExistence type="predicted"/>
<reference evidence="2" key="2">
    <citation type="journal article" date="2023" name="IMA Fungus">
        <title>Comparative genomic study of the Penicillium genus elucidates a diverse pangenome and 15 lateral gene transfer events.</title>
        <authorList>
            <person name="Petersen C."/>
            <person name="Sorensen T."/>
            <person name="Nielsen M.R."/>
            <person name="Sondergaard T.E."/>
            <person name="Sorensen J.L."/>
            <person name="Fitzpatrick D.A."/>
            <person name="Frisvad J.C."/>
            <person name="Nielsen K.L."/>
        </authorList>
    </citation>
    <scope>NUCLEOTIDE SEQUENCE</scope>
    <source>
        <strain evidence="2">IBT 15544</strain>
    </source>
</reference>